<dbReference type="Proteomes" id="UP001497444">
    <property type="component" value="Unassembled WGS sequence"/>
</dbReference>
<sequence>MDGVFRDQSYMTKWADIVIPLLPVMFDISDSDGAATLYKDKQDSFDLRTVQRRWLMNAFFPGTLDEFAAWKSVAPRATGKLPKLDTNWISSKYANKQHSNYDSEEDGPSLPPGIAALDQMETMAQLAHPIYGLPSLSISSIGEFREVAPNLRSVKDVDEKIMVQAASYYYSDQYIPVGRELANRAIGAYDLLASLKAIKKEHPDYEFERLYGLFAYLSKQGLEEGARREYALYLLPRLFDNAFKKDMLFYTKFIRESLISSPELYSREEIFTLLSSCYEKAKKYPEWNHKTDPAHQTASTYELSLALAPFAKDAPHHVAFITADWLYELLDTNPKTSSWIDSMIFQLVNLDQKLIHHHVYKRYFEQNPKEHMALIEKYVITPNLSWKEIDLLNQIGFKDYELFIHLSGVRTVGKPSFGIYEQVDRWAAVFEQADPINSLGIVWNKILGEISKEVKDWWELSHLINEKESASFRIEKERASLRRLVAAVDNYSKNAERDFDILQPLLGHMRLAADYTFDPNLKHVFALNEIKILPTRPKHSHKIFSGFIPKFLLDGEAAKAVTPEQISKLLTTLHERASTHPDYLSEDWNSVFSNIISRFTIEVPFSVARARVKSVPLPVPVPEFVAVPIVPFVPMVPFVPIVPIACNRDNRDERDHRDEWDNWDSDKLGHGHGQGHGQGKKGSAT</sequence>
<keyword evidence="3" id="KW-1185">Reference proteome</keyword>
<organism evidence="2 3">
    <name type="scientific">Sphagnum jensenii</name>
    <dbReference type="NCBI Taxonomy" id="128206"/>
    <lineage>
        <taxon>Eukaryota</taxon>
        <taxon>Viridiplantae</taxon>
        <taxon>Streptophyta</taxon>
        <taxon>Embryophyta</taxon>
        <taxon>Bryophyta</taxon>
        <taxon>Sphagnophytina</taxon>
        <taxon>Sphagnopsida</taxon>
        <taxon>Sphagnales</taxon>
        <taxon>Sphagnaceae</taxon>
        <taxon>Sphagnum</taxon>
    </lineage>
</organism>
<gene>
    <name evidence="2" type="ORF">CSSPJE1EN1_LOCUS26433</name>
</gene>
<evidence type="ECO:0000313" key="3">
    <source>
        <dbReference type="Proteomes" id="UP001497444"/>
    </source>
</evidence>
<reference evidence="2" key="1">
    <citation type="submission" date="2024-02" db="EMBL/GenBank/DDBJ databases">
        <authorList>
            <consortium name="ELIXIR-Norway"/>
            <consortium name="Elixir Norway"/>
        </authorList>
    </citation>
    <scope>NUCLEOTIDE SEQUENCE</scope>
</reference>
<proteinExistence type="predicted"/>
<accession>A0ABP0VDM4</accession>
<feature type="region of interest" description="Disordered" evidence="1">
    <location>
        <begin position="651"/>
        <end position="685"/>
    </location>
</feature>
<dbReference type="EMBL" id="CAXAQS010000306">
    <property type="protein sequence ID" value="CAK9251055.1"/>
    <property type="molecule type" value="Genomic_DNA"/>
</dbReference>
<comment type="caution">
    <text evidence="2">The sequence shown here is derived from an EMBL/GenBank/DDBJ whole genome shotgun (WGS) entry which is preliminary data.</text>
</comment>
<evidence type="ECO:0000256" key="1">
    <source>
        <dbReference type="SAM" id="MobiDB-lite"/>
    </source>
</evidence>
<feature type="compositionally biased region" description="Basic and acidic residues" evidence="1">
    <location>
        <begin position="651"/>
        <end position="669"/>
    </location>
</feature>
<protein>
    <submittedName>
        <fullName evidence="2">Uncharacterized protein</fullName>
    </submittedName>
</protein>
<evidence type="ECO:0000313" key="2">
    <source>
        <dbReference type="EMBL" id="CAK9251055.1"/>
    </source>
</evidence>
<name>A0ABP0VDM4_9BRYO</name>